<dbReference type="EnsemblMetazoa" id="ADIR014533-RA">
    <property type="protein sequence ID" value="ADIR014533-PA"/>
    <property type="gene ID" value="ADIR014533"/>
</dbReference>
<proteinExistence type="inferred from homology"/>
<reference evidence="5" key="2">
    <citation type="submission" date="2020-05" db="UniProtKB">
        <authorList>
            <consortium name="EnsemblMetazoa"/>
        </authorList>
    </citation>
    <scope>IDENTIFICATION</scope>
    <source>
        <strain evidence="5">WRAIR2</strain>
    </source>
</reference>
<dbReference type="Pfam" id="PF13621">
    <property type="entry name" value="Cupin_8"/>
    <property type="match status" value="1"/>
</dbReference>
<dbReference type="PANTHER" id="PTHR12480">
    <property type="entry name" value="ARGININE DEMETHYLASE AND LYSYL-HYDROXYLASE JMJD"/>
    <property type="match status" value="1"/>
</dbReference>
<keyword evidence="6" id="KW-1185">Reference proteome</keyword>
<evidence type="ECO:0000259" key="4">
    <source>
        <dbReference type="PROSITE" id="PS51184"/>
    </source>
</evidence>
<dbReference type="PANTHER" id="PTHR12480:SF6">
    <property type="entry name" value="2-OXOGLUTARATE AND IRON-DEPENDENT OXYGENASE JMJD4"/>
    <property type="match status" value="1"/>
</dbReference>
<dbReference type="AlphaFoldDB" id="A0A182NXF5"/>
<reference evidence="6" key="1">
    <citation type="submission" date="2013-03" db="EMBL/GenBank/DDBJ databases">
        <title>The Genome Sequence of Anopheles dirus WRAIR2.</title>
        <authorList>
            <consortium name="The Broad Institute Genomics Platform"/>
            <person name="Neafsey D.E."/>
            <person name="Walton C."/>
            <person name="Walker B."/>
            <person name="Young S.K."/>
            <person name="Zeng Q."/>
            <person name="Gargeya S."/>
            <person name="Fitzgerald M."/>
            <person name="Haas B."/>
            <person name="Abouelleil A."/>
            <person name="Allen A.W."/>
            <person name="Alvarado L."/>
            <person name="Arachchi H.M."/>
            <person name="Berlin A.M."/>
            <person name="Chapman S.B."/>
            <person name="Gainer-Dewar J."/>
            <person name="Goldberg J."/>
            <person name="Griggs A."/>
            <person name="Gujja S."/>
            <person name="Hansen M."/>
            <person name="Howarth C."/>
            <person name="Imamovic A."/>
            <person name="Ireland A."/>
            <person name="Larimer J."/>
            <person name="McCowan C."/>
            <person name="Murphy C."/>
            <person name="Pearson M."/>
            <person name="Poon T.W."/>
            <person name="Priest M."/>
            <person name="Roberts A."/>
            <person name="Saif S."/>
            <person name="Shea T."/>
            <person name="Sisk P."/>
            <person name="Sykes S."/>
            <person name="Wortman J."/>
            <person name="Nusbaum C."/>
            <person name="Birren B."/>
        </authorList>
    </citation>
    <scope>NUCLEOTIDE SEQUENCE [LARGE SCALE GENOMIC DNA]</scope>
    <source>
        <strain evidence="6">WRAIR2</strain>
    </source>
</reference>
<dbReference type="Proteomes" id="UP000075884">
    <property type="component" value="Unassembled WGS sequence"/>
</dbReference>
<sequence length="285" mass="33682">MQPNRAVVIEGVASDWECFRRWFDRSAEPPKLDVAYLRDTLPNVPVPVADCGKQHYNSHEKLEQNLHEFLQRWEGDETTERNRYYLKDWHLRREQPDYGFYRTPALFASDWLNEYLAEKGTDDYRFVYIGPKGTWTAFHADVFGSYSWSVNIFGRKRWYLLPPGEERKLRDRLGNLPFSVTEQSFREAGARYFSIEQAPGEAIFVPTGWYHQVLNVEDAISVNHNWFNGCNVGTVWCNLRDALRDVRREIDDCREMENFDEHCQLMLKASFGMDYADFLTIVLYN</sequence>
<evidence type="ECO:0000313" key="6">
    <source>
        <dbReference type="Proteomes" id="UP000075884"/>
    </source>
</evidence>
<comment type="similarity">
    <text evidence="1">Belongs to the JMJD6 family.</text>
</comment>
<feature type="domain" description="JmjC" evidence="4">
    <location>
        <begin position="92"/>
        <end position="243"/>
    </location>
</feature>
<dbReference type="GO" id="GO:0005634">
    <property type="term" value="C:nucleus"/>
    <property type="evidence" value="ECO:0007669"/>
    <property type="project" value="TreeGrafter"/>
</dbReference>
<evidence type="ECO:0000256" key="1">
    <source>
        <dbReference type="ARBA" id="ARBA00038068"/>
    </source>
</evidence>
<dbReference type="InterPro" id="IPR041667">
    <property type="entry name" value="Cupin_8"/>
</dbReference>
<dbReference type="SMART" id="SM00558">
    <property type="entry name" value="JmjC"/>
    <property type="match status" value="1"/>
</dbReference>
<dbReference type="SUPFAM" id="SSF51197">
    <property type="entry name" value="Clavaminate synthase-like"/>
    <property type="match status" value="1"/>
</dbReference>
<evidence type="ECO:0000313" key="5">
    <source>
        <dbReference type="EnsemblMetazoa" id="ADIR014533-PA"/>
    </source>
</evidence>
<protein>
    <recommendedName>
        <fullName evidence="3">Jumonji domain-containing protein 4</fullName>
    </recommendedName>
</protein>
<dbReference type="GO" id="GO:0005737">
    <property type="term" value="C:cytoplasm"/>
    <property type="evidence" value="ECO:0007669"/>
    <property type="project" value="TreeGrafter"/>
</dbReference>
<dbReference type="Gene3D" id="2.60.120.650">
    <property type="entry name" value="Cupin"/>
    <property type="match status" value="1"/>
</dbReference>
<name>A0A182NXF5_9DIPT</name>
<evidence type="ECO:0000256" key="2">
    <source>
        <dbReference type="ARBA" id="ARBA00047762"/>
    </source>
</evidence>
<dbReference type="GO" id="GO:0043565">
    <property type="term" value="F:sequence-specific DNA binding"/>
    <property type="evidence" value="ECO:0007669"/>
    <property type="project" value="TreeGrafter"/>
</dbReference>
<accession>A0A182NXF5</accession>
<dbReference type="InterPro" id="IPR050910">
    <property type="entry name" value="JMJD6_ArgDemeth/LysHydrox"/>
</dbReference>
<evidence type="ECO:0000256" key="3">
    <source>
        <dbReference type="ARBA" id="ARBA00082904"/>
    </source>
</evidence>
<dbReference type="GO" id="GO:0045905">
    <property type="term" value="P:positive regulation of translational termination"/>
    <property type="evidence" value="ECO:0007669"/>
    <property type="project" value="TreeGrafter"/>
</dbReference>
<dbReference type="VEuPathDB" id="VectorBase:ADIR014533"/>
<dbReference type="GO" id="GO:0016706">
    <property type="term" value="F:2-oxoglutarate-dependent dioxygenase activity"/>
    <property type="evidence" value="ECO:0007669"/>
    <property type="project" value="TreeGrafter"/>
</dbReference>
<dbReference type="STRING" id="7168.A0A182NXF5"/>
<dbReference type="PROSITE" id="PS51184">
    <property type="entry name" value="JMJC"/>
    <property type="match status" value="1"/>
</dbReference>
<organism evidence="5 6">
    <name type="scientific">Anopheles dirus</name>
    <dbReference type="NCBI Taxonomy" id="7168"/>
    <lineage>
        <taxon>Eukaryota</taxon>
        <taxon>Metazoa</taxon>
        <taxon>Ecdysozoa</taxon>
        <taxon>Arthropoda</taxon>
        <taxon>Hexapoda</taxon>
        <taxon>Insecta</taxon>
        <taxon>Pterygota</taxon>
        <taxon>Neoptera</taxon>
        <taxon>Endopterygota</taxon>
        <taxon>Diptera</taxon>
        <taxon>Nematocera</taxon>
        <taxon>Culicoidea</taxon>
        <taxon>Culicidae</taxon>
        <taxon>Anophelinae</taxon>
        <taxon>Anopheles</taxon>
    </lineage>
</organism>
<comment type="catalytic activity">
    <reaction evidence="2">
        <text>L-lysyl-[protein] + 2-oxoglutarate + O2 = 4-hydroxy-L-lysyl-[protein] + succinate + CO2</text>
        <dbReference type="Rhea" id="RHEA:57156"/>
        <dbReference type="Rhea" id="RHEA-COMP:9752"/>
        <dbReference type="Rhea" id="RHEA-COMP:15084"/>
        <dbReference type="ChEBI" id="CHEBI:15379"/>
        <dbReference type="ChEBI" id="CHEBI:16526"/>
        <dbReference type="ChEBI" id="CHEBI:16810"/>
        <dbReference type="ChEBI" id="CHEBI:29969"/>
        <dbReference type="ChEBI" id="CHEBI:30031"/>
        <dbReference type="ChEBI" id="CHEBI:141495"/>
    </reaction>
</comment>
<dbReference type="InterPro" id="IPR003347">
    <property type="entry name" value="JmjC_dom"/>
</dbReference>